<dbReference type="PANTHER" id="PTHR33744:SF1">
    <property type="entry name" value="DNA-BINDING TRANSCRIPTIONAL ACTIVATOR ADER"/>
    <property type="match status" value="1"/>
</dbReference>
<sequence>MKPVFDFENFLTLDRERGTMTFRGNRMLLFNADALGQLRQELIESLGEDNARGVLTRFGYRCGYADVMSVKNMFNFETDAEWMLAGPMIHTIEGSAHVKCDHLEFNRAEGTFLMRGEWHNSNEVEQHLKLYGQATEAVCWTVSGYASGYASGFMGREIVSVETMCGAKGDQHCKWELRPLEAWGREAARYIEDLRPSSVLKSLQKMVTEERERVVQWRGLNEAAVEITTNYDSDKLPRRFIQYAAKMFFAQASCMALVMEDGQFLVYRTEEAEVWSEITNDPGELLTPVLKTGRAIVVQEDSLGVPLYFKGSMIGAMVVVKKPGNRVFNHEDQELLQILGAQAAIAIQNARVYERTDEELQEKVLQLNQLNNVLTAQHAKLKKSSDIHTQLTQLVLECQGLEAIARTLAELINCHVWVEDENFRLISASGGNTELENGFLSIGHLMKVPRYRQEMQALVNDKRLVTLETDSGGRRQIIVPIVAGKEVFGYVSALEKEKRLFELDYIAMEQAGRVFALELLKQKAALAVEMRQREDFIEDLIAGNYESEEAAYHRSAQLGFVFADTYQVFIIDVESREASYPGSSAKRRIYELVKEAVQRESPGSIVISNRYILVLAALNVCEKNNPLAKAIEKELSEQPGETVWWLALGGNCHRFDEFKESYWQATSTLEIMKSLNQENRMMSYERLGVFALLEINKERFARFANRVLRPLIDYDRKHNAQLVSMLELYYRNNGNILKAAREGFLNHSTMKYRLKRIEEIAGIDMDDPDVGLQIQLALKLIN</sequence>
<dbReference type="SUPFAM" id="SSF111126">
    <property type="entry name" value="Ligand-binding domain in the NO signalling and Golgi transport"/>
    <property type="match status" value="1"/>
</dbReference>
<feature type="domain" description="4-vinyl reductase 4VR" evidence="3">
    <location>
        <begin position="117"/>
        <end position="179"/>
    </location>
</feature>
<accession>A0A1M5Z0H0</accession>
<gene>
    <name evidence="4" type="ORF">SAMN02746098_02815</name>
</gene>
<dbReference type="Gene3D" id="3.30.450.40">
    <property type="match status" value="2"/>
</dbReference>
<dbReference type="RefSeq" id="WP_073030352.1">
    <property type="nucleotide sequence ID" value="NZ_FQXJ01000009.1"/>
</dbReference>
<evidence type="ECO:0000259" key="3">
    <source>
        <dbReference type="SMART" id="SM00989"/>
    </source>
</evidence>
<evidence type="ECO:0000256" key="1">
    <source>
        <dbReference type="ARBA" id="ARBA00006754"/>
    </source>
</evidence>
<dbReference type="InterPro" id="IPR004096">
    <property type="entry name" value="V4R"/>
</dbReference>
<organism evidence="4 5">
    <name type="scientific">Desulfosporosinus lacus DSM 15449</name>
    <dbReference type="NCBI Taxonomy" id="1121420"/>
    <lineage>
        <taxon>Bacteria</taxon>
        <taxon>Bacillati</taxon>
        <taxon>Bacillota</taxon>
        <taxon>Clostridia</taxon>
        <taxon>Eubacteriales</taxon>
        <taxon>Desulfitobacteriaceae</taxon>
        <taxon>Desulfosporosinus</taxon>
    </lineage>
</organism>
<dbReference type="InterPro" id="IPR003018">
    <property type="entry name" value="GAF"/>
</dbReference>
<dbReference type="SMART" id="SM00989">
    <property type="entry name" value="V4R"/>
    <property type="match status" value="1"/>
</dbReference>
<dbReference type="Gene3D" id="3.30.1380.20">
    <property type="entry name" value="Trafficking protein particle complex subunit 3"/>
    <property type="match status" value="1"/>
</dbReference>
<dbReference type="Pfam" id="PF06505">
    <property type="entry name" value="XylR_N"/>
    <property type="match status" value="1"/>
</dbReference>
<dbReference type="InterPro" id="IPR041522">
    <property type="entry name" value="CdaR_GGDEF"/>
</dbReference>
<dbReference type="InterPro" id="IPR024096">
    <property type="entry name" value="NO_sig/Golgi_transp_ligand-bd"/>
</dbReference>
<dbReference type="SMART" id="SM00065">
    <property type="entry name" value="GAF"/>
    <property type="match status" value="1"/>
</dbReference>
<evidence type="ECO:0000313" key="5">
    <source>
        <dbReference type="Proteomes" id="UP000183954"/>
    </source>
</evidence>
<dbReference type="Pfam" id="PF17853">
    <property type="entry name" value="GGDEF_2"/>
    <property type="match status" value="1"/>
</dbReference>
<proteinExistence type="inferred from homology"/>
<dbReference type="Proteomes" id="UP000183954">
    <property type="component" value="Unassembled WGS sequence"/>
</dbReference>
<dbReference type="InterPro" id="IPR025736">
    <property type="entry name" value="PucR_C-HTH_dom"/>
</dbReference>
<dbReference type="SUPFAM" id="SSF55781">
    <property type="entry name" value="GAF domain-like"/>
    <property type="match status" value="1"/>
</dbReference>
<dbReference type="InterPro" id="IPR010523">
    <property type="entry name" value="XylR_N"/>
</dbReference>
<dbReference type="STRING" id="1121420.SAMN02746098_02815"/>
<dbReference type="EMBL" id="FQXJ01000009">
    <property type="protein sequence ID" value="SHI17680.1"/>
    <property type="molecule type" value="Genomic_DNA"/>
</dbReference>
<evidence type="ECO:0000313" key="4">
    <source>
        <dbReference type="EMBL" id="SHI17680.1"/>
    </source>
</evidence>
<keyword evidence="5" id="KW-1185">Reference proteome</keyword>
<name>A0A1M5Z0H0_9FIRM</name>
<reference evidence="5" key="1">
    <citation type="submission" date="2016-11" db="EMBL/GenBank/DDBJ databases">
        <authorList>
            <person name="Varghese N."/>
            <person name="Submissions S."/>
        </authorList>
    </citation>
    <scope>NUCLEOTIDE SEQUENCE [LARGE SCALE GENOMIC DNA]</scope>
    <source>
        <strain evidence="5">DSM 15449</strain>
    </source>
</reference>
<dbReference type="AlphaFoldDB" id="A0A1M5Z0H0"/>
<dbReference type="OrthoDB" id="143422at2"/>
<dbReference type="Pfam" id="PF13185">
    <property type="entry name" value="GAF_2"/>
    <property type="match status" value="1"/>
</dbReference>
<dbReference type="PANTHER" id="PTHR33744">
    <property type="entry name" value="CARBOHYDRATE DIACID REGULATOR"/>
    <property type="match status" value="1"/>
</dbReference>
<evidence type="ECO:0000259" key="2">
    <source>
        <dbReference type="SMART" id="SM00065"/>
    </source>
</evidence>
<dbReference type="Gene3D" id="1.10.10.2840">
    <property type="entry name" value="PucR C-terminal helix-turn-helix domain"/>
    <property type="match status" value="1"/>
</dbReference>
<feature type="domain" description="GAF" evidence="2">
    <location>
        <begin position="232"/>
        <end position="357"/>
    </location>
</feature>
<dbReference type="InterPro" id="IPR051448">
    <property type="entry name" value="CdaR-like_regulators"/>
</dbReference>
<dbReference type="InterPro" id="IPR029016">
    <property type="entry name" value="GAF-like_dom_sf"/>
</dbReference>
<protein>
    <submittedName>
        <fullName evidence="4">Sugar diacid utilization regulator</fullName>
    </submittedName>
</protein>
<dbReference type="Pfam" id="PF02830">
    <property type="entry name" value="V4R"/>
    <property type="match status" value="1"/>
</dbReference>
<comment type="similarity">
    <text evidence="1">Belongs to the CdaR family.</text>
</comment>
<dbReference type="Pfam" id="PF13556">
    <property type="entry name" value="HTH_30"/>
    <property type="match status" value="1"/>
</dbReference>
<dbReference type="InterPro" id="IPR042070">
    <property type="entry name" value="PucR_C-HTH_sf"/>
</dbReference>